<dbReference type="RefSeq" id="WP_072949273.1">
    <property type="nucleotide sequence ID" value="NZ_FRCT01000003.1"/>
</dbReference>
<evidence type="ECO:0000313" key="3">
    <source>
        <dbReference type="EMBL" id="SHM32811.1"/>
    </source>
</evidence>
<name>A0A1M7HW58_RUMFL</name>
<feature type="transmembrane region" description="Helical" evidence="1">
    <location>
        <begin position="177"/>
        <end position="198"/>
    </location>
</feature>
<dbReference type="Proteomes" id="UP000184394">
    <property type="component" value="Unassembled WGS sequence"/>
</dbReference>
<gene>
    <name evidence="3" type="ORF">SAMN04487860_103140</name>
</gene>
<feature type="transmembrane region" description="Helical" evidence="1">
    <location>
        <begin position="109"/>
        <end position="131"/>
    </location>
</feature>
<feature type="transmembrane region" description="Helical" evidence="1">
    <location>
        <begin position="218"/>
        <end position="242"/>
    </location>
</feature>
<feature type="transmembrane region" description="Helical" evidence="1">
    <location>
        <begin position="143"/>
        <end position="165"/>
    </location>
</feature>
<proteinExistence type="predicted"/>
<feature type="transmembrane region" description="Helical" evidence="1">
    <location>
        <begin position="284"/>
        <end position="306"/>
    </location>
</feature>
<sequence length="363" mass="38049">MRKLVIIIIVTILLMLFALPLNAHAEDDSAPQNEAISQFDDVLYEYDVGFSSDELSGISFSGLVNRIAEKTSDISEAPLRLLGTILLIAVITSVLKSFGGGILGNSERLYSSVCTITAVTAIVPPLFNIFSQTLDTVKLSGRFIAVYIPIFSGITAACGNIGSAGVYDISLLAGSELIVQIVNSMLMPILSAVTMLSVAGGAASKTNFSGAVQLMKKLITWGLTISMTLFTGFLTLKCTVAAKADGAATKTARFLISGLVPVVGGAVSDAYATVRSSFDIVRGTVGAGGCIVIILMILPPVLHILAYRAVLWTGSAAADIFGEEQMSGVLKSLDSGLAIAQSVLICYGVMFILCTAILMQTVR</sequence>
<evidence type="ECO:0000256" key="2">
    <source>
        <dbReference type="SAM" id="SignalP"/>
    </source>
</evidence>
<organism evidence="3 4">
    <name type="scientific">Ruminococcus flavefaciens</name>
    <dbReference type="NCBI Taxonomy" id="1265"/>
    <lineage>
        <taxon>Bacteria</taxon>
        <taxon>Bacillati</taxon>
        <taxon>Bacillota</taxon>
        <taxon>Clostridia</taxon>
        <taxon>Eubacteriales</taxon>
        <taxon>Oscillospiraceae</taxon>
        <taxon>Ruminococcus</taxon>
    </lineage>
</organism>
<feature type="chain" id="PRO_5012726156" evidence="2">
    <location>
        <begin position="26"/>
        <end position="363"/>
    </location>
</feature>
<feature type="transmembrane region" description="Helical" evidence="1">
    <location>
        <begin position="79"/>
        <end position="103"/>
    </location>
</feature>
<keyword evidence="1" id="KW-0472">Membrane</keyword>
<keyword evidence="1" id="KW-0812">Transmembrane</keyword>
<accession>A0A1M7HW58</accession>
<keyword evidence="1" id="KW-1133">Transmembrane helix</keyword>
<evidence type="ECO:0000256" key="1">
    <source>
        <dbReference type="SAM" id="Phobius"/>
    </source>
</evidence>
<dbReference type="AlphaFoldDB" id="A0A1M7HW58"/>
<protein>
    <submittedName>
        <fullName evidence="3">Stage III sporulation protein AE</fullName>
    </submittedName>
</protein>
<dbReference type="InterPro" id="IPR014194">
    <property type="entry name" value="Spore_III_AE"/>
</dbReference>
<feature type="signal peptide" evidence="2">
    <location>
        <begin position="1"/>
        <end position="25"/>
    </location>
</feature>
<keyword evidence="2" id="KW-0732">Signal</keyword>
<dbReference type="Pfam" id="PF09546">
    <property type="entry name" value="Spore_III_AE"/>
    <property type="match status" value="1"/>
</dbReference>
<feature type="transmembrane region" description="Helical" evidence="1">
    <location>
        <begin position="338"/>
        <end position="359"/>
    </location>
</feature>
<dbReference type="EMBL" id="FRCT01000003">
    <property type="protein sequence ID" value="SHM32811.1"/>
    <property type="molecule type" value="Genomic_DNA"/>
</dbReference>
<evidence type="ECO:0000313" key="4">
    <source>
        <dbReference type="Proteomes" id="UP000184394"/>
    </source>
</evidence>
<dbReference type="OrthoDB" id="1706761at2"/>
<reference evidence="3 4" key="1">
    <citation type="submission" date="2016-11" db="EMBL/GenBank/DDBJ databases">
        <authorList>
            <person name="Jaros S."/>
            <person name="Januszkiewicz K."/>
            <person name="Wedrychowicz H."/>
        </authorList>
    </citation>
    <scope>NUCLEOTIDE SEQUENCE [LARGE SCALE GENOMIC DNA]</scope>
    <source>
        <strain evidence="3 4">Y1</strain>
    </source>
</reference>